<dbReference type="RefSeq" id="WP_311633239.1">
    <property type="nucleotide sequence ID" value="NZ_JAVREN010000062.1"/>
</dbReference>
<organism evidence="2 3">
    <name type="scientific">Streptomyces boetiae</name>
    <dbReference type="NCBI Taxonomy" id="3075541"/>
    <lineage>
        <taxon>Bacteria</taxon>
        <taxon>Bacillati</taxon>
        <taxon>Actinomycetota</taxon>
        <taxon>Actinomycetes</taxon>
        <taxon>Kitasatosporales</taxon>
        <taxon>Streptomycetaceae</taxon>
        <taxon>Streptomyces</taxon>
    </lineage>
</organism>
<reference evidence="3" key="1">
    <citation type="submission" date="2023-07" db="EMBL/GenBank/DDBJ databases">
        <title>30 novel species of actinomycetes from the DSMZ collection.</title>
        <authorList>
            <person name="Nouioui I."/>
        </authorList>
    </citation>
    <scope>NUCLEOTIDE SEQUENCE [LARGE SCALE GENOMIC DNA]</scope>
    <source>
        <strain evidence="3">DSM 44917</strain>
    </source>
</reference>
<evidence type="ECO:0000313" key="2">
    <source>
        <dbReference type="EMBL" id="MDT0310268.1"/>
    </source>
</evidence>
<gene>
    <name evidence="2" type="ORF">RM780_25425</name>
</gene>
<evidence type="ECO:0000313" key="3">
    <source>
        <dbReference type="Proteomes" id="UP001183388"/>
    </source>
</evidence>
<evidence type="ECO:0000256" key="1">
    <source>
        <dbReference type="SAM" id="MobiDB-lite"/>
    </source>
</evidence>
<dbReference type="InterPro" id="IPR031876">
    <property type="entry name" value="DUF4760"/>
</dbReference>
<keyword evidence="3" id="KW-1185">Reference proteome</keyword>
<dbReference type="EMBL" id="JAVREN010000062">
    <property type="protein sequence ID" value="MDT0310268.1"/>
    <property type="molecule type" value="Genomic_DNA"/>
</dbReference>
<dbReference type="Pfam" id="PF15956">
    <property type="entry name" value="DUF4760"/>
    <property type="match status" value="1"/>
</dbReference>
<dbReference type="Proteomes" id="UP001183388">
    <property type="component" value="Unassembled WGS sequence"/>
</dbReference>
<sequence>MLLGAFAHSRSPAYLEAQEYLLHTLAREHPAGYRGLPQPARTHAATIGLFFDDLDKLVAHGMIDPRLVIGSHGPGIVRLRDALAPYVHQERNANGLPFWVHFEDLAAPTAATPPTAIHTALRLRQRPPPASPRRTNGSTDGASGR</sequence>
<protein>
    <submittedName>
        <fullName evidence="2">Uncharacterized protein</fullName>
    </submittedName>
</protein>
<name>A0ABU2LGI6_9ACTN</name>
<accession>A0ABU2LGI6</accession>
<feature type="region of interest" description="Disordered" evidence="1">
    <location>
        <begin position="121"/>
        <end position="145"/>
    </location>
</feature>
<feature type="compositionally biased region" description="Polar residues" evidence="1">
    <location>
        <begin position="133"/>
        <end position="145"/>
    </location>
</feature>
<proteinExistence type="predicted"/>
<comment type="caution">
    <text evidence="2">The sequence shown here is derived from an EMBL/GenBank/DDBJ whole genome shotgun (WGS) entry which is preliminary data.</text>
</comment>